<feature type="repeat" description="TPR" evidence="1">
    <location>
        <begin position="210"/>
        <end position="243"/>
    </location>
</feature>
<dbReference type="SMART" id="SM00028">
    <property type="entry name" value="TPR"/>
    <property type="match status" value="8"/>
</dbReference>
<reference evidence="3" key="2">
    <citation type="submission" date="2020-09" db="EMBL/GenBank/DDBJ databases">
        <authorList>
            <person name="Sun Q."/>
            <person name="Zhou Y."/>
        </authorList>
    </citation>
    <scope>NUCLEOTIDE SEQUENCE</scope>
    <source>
        <strain evidence="3">CGMCC 1.12181</strain>
    </source>
</reference>
<dbReference type="Gene3D" id="1.25.40.10">
    <property type="entry name" value="Tetratricopeptide repeat domain"/>
    <property type="match status" value="3"/>
</dbReference>
<sequence>MPYIIIFLLFVSLPSFSKDIFLGEGETKIYSVTQDSVIHIGEQDYDRLIVVENQDLDTFGSITLNDKDIHSASWMGPYGNYLILIPGNATDAHIQVKPLESSAVSTTVKLSLLSLQGKSANFMKGLENYTVANDLRIKKYLGHANRTAKAIAHFLAAEQYFEQDRATFYLGLALYEKGIALKETGARQEAVDALKKSIEIWSEHHPIQALRALNPLGLTYWHMGQLEEALSQFEKIMNTYTDELNSLVLAQAVNNAGLINWELGELTEAKKLFYQSLEINGVRLNTAFLTTHNIITAINQGDDHKNTAATLNNLALIYDGLGDPETAEIIWLAYIQLSENLSGRLTPAKAKNNLAMHYLKKGDYEHAQELLESACPIFEQNGNNRWLSLCRHNLGIFYDNLGMLKLAEIYFKKALTLRDPKNHPVGHMASLHKLATIYGKQNKHTMALRLSQELLALAETHDHARFKALSHLNQYSLYRQQDNLQKAGSHIEPAVRYSQNSPHKRLAASIQITRAEWLMDNRDYVQAIEILNREIKSLKKIWHTGLLSRANNLLAQAYYLTQDFTEAERVINEEITNLRFYLGSSEDAKINDSVQKMLKETRSLNALILHKLGKSQQAFLETMHQRSQFQSATRRRQEDTSSLHSEQMTAWLQAIQNKSEALENRQLSSADKERIENDIIELKARIDFSYQHMPPADKPPIQLHDIQKQLSDDVLLLVYAVGDVGGLSWWISHDQFVTHQLPPKQQLKERIALSRLELTGQSREHRHTAQLAATLTGPLSGFKAVKTIQLITDEPLNLLPLGALPDARYKQTQPIVTSTAVQRINTPDAVTRSPHRIPKQARALVVTDPVYTPQDKRLTHPPGETEAINAYPRLIHTQHETEFIARQFNATTLSGFAANKRHFLSLDLQPFRVLHMASHAFFHPDIPGLSSLVLSAYTPQGQTQSSAYVRVMDIAALPNNLDLTVLSGCETGLGQADDALGLSGLTESFLEAGSKHVVASLWQVDDQASSRFMAYFYQFLGDQQAVDQAFWSAQKAMLKNPRTRHPKYWAGWFLIKQ</sequence>
<dbReference type="InterPro" id="IPR011990">
    <property type="entry name" value="TPR-like_helical_dom_sf"/>
</dbReference>
<organism evidence="3 4">
    <name type="scientific">Marinicella pacifica</name>
    <dbReference type="NCBI Taxonomy" id="1171543"/>
    <lineage>
        <taxon>Bacteria</taxon>
        <taxon>Pseudomonadati</taxon>
        <taxon>Pseudomonadota</taxon>
        <taxon>Gammaproteobacteria</taxon>
        <taxon>Lysobacterales</taxon>
        <taxon>Marinicellaceae</taxon>
        <taxon>Marinicella</taxon>
    </lineage>
</organism>
<proteinExistence type="predicted"/>
<name>A0A917CMI1_9GAMM</name>
<dbReference type="Pfam" id="PF12770">
    <property type="entry name" value="CHAT"/>
    <property type="match status" value="1"/>
</dbReference>
<dbReference type="Proteomes" id="UP000605253">
    <property type="component" value="Unassembled WGS sequence"/>
</dbReference>
<comment type="caution">
    <text evidence="3">The sequence shown here is derived from an EMBL/GenBank/DDBJ whole genome shotgun (WGS) entry which is preliminary data.</text>
</comment>
<dbReference type="EMBL" id="BMEO01000004">
    <property type="protein sequence ID" value="GGF93225.1"/>
    <property type="molecule type" value="Genomic_DNA"/>
</dbReference>
<reference evidence="3" key="1">
    <citation type="journal article" date="2014" name="Int. J. Syst. Evol. Microbiol.">
        <title>Complete genome sequence of Corynebacterium casei LMG S-19264T (=DSM 44701T), isolated from a smear-ripened cheese.</title>
        <authorList>
            <consortium name="US DOE Joint Genome Institute (JGI-PGF)"/>
            <person name="Walter F."/>
            <person name="Albersmeier A."/>
            <person name="Kalinowski J."/>
            <person name="Ruckert C."/>
        </authorList>
    </citation>
    <scope>NUCLEOTIDE SEQUENCE</scope>
    <source>
        <strain evidence="3">CGMCC 1.12181</strain>
    </source>
</reference>
<evidence type="ECO:0000313" key="4">
    <source>
        <dbReference type="Proteomes" id="UP000605253"/>
    </source>
</evidence>
<dbReference type="InterPro" id="IPR019734">
    <property type="entry name" value="TPR_rpt"/>
</dbReference>
<dbReference type="Pfam" id="PF13424">
    <property type="entry name" value="TPR_12"/>
    <property type="match status" value="2"/>
</dbReference>
<evidence type="ECO:0000313" key="3">
    <source>
        <dbReference type="EMBL" id="GGF93225.1"/>
    </source>
</evidence>
<dbReference type="SUPFAM" id="SSF48452">
    <property type="entry name" value="TPR-like"/>
    <property type="match status" value="3"/>
</dbReference>
<dbReference type="AlphaFoldDB" id="A0A917CMI1"/>
<evidence type="ECO:0000259" key="2">
    <source>
        <dbReference type="Pfam" id="PF12770"/>
    </source>
</evidence>
<gene>
    <name evidence="3" type="ORF">GCM10011365_13090</name>
</gene>
<dbReference type="InterPro" id="IPR024983">
    <property type="entry name" value="CHAT_dom"/>
</dbReference>
<dbReference type="PROSITE" id="PS50005">
    <property type="entry name" value="TPR"/>
    <property type="match status" value="2"/>
</dbReference>
<feature type="repeat" description="TPR" evidence="1">
    <location>
        <begin position="348"/>
        <end position="381"/>
    </location>
</feature>
<dbReference type="Pfam" id="PF13374">
    <property type="entry name" value="TPR_10"/>
    <property type="match status" value="1"/>
</dbReference>
<dbReference type="PANTHER" id="PTHR10098">
    <property type="entry name" value="RAPSYN-RELATED"/>
    <property type="match status" value="1"/>
</dbReference>
<protein>
    <recommendedName>
        <fullName evidence="2">CHAT domain-containing protein</fullName>
    </recommendedName>
</protein>
<feature type="domain" description="CHAT" evidence="2">
    <location>
        <begin position="769"/>
        <end position="1055"/>
    </location>
</feature>
<keyword evidence="4" id="KW-1185">Reference proteome</keyword>
<accession>A0A917CMI1</accession>
<keyword evidence="1" id="KW-0802">TPR repeat</keyword>
<dbReference type="RefSeq" id="WP_188364898.1">
    <property type="nucleotide sequence ID" value="NZ_BAABJF010000015.1"/>
</dbReference>
<evidence type="ECO:0000256" key="1">
    <source>
        <dbReference type="PROSITE-ProRule" id="PRU00339"/>
    </source>
</evidence>